<accession>A0A9N9B405</accession>
<evidence type="ECO:0000313" key="2">
    <source>
        <dbReference type="EMBL" id="CAG8554256.1"/>
    </source>
</evidence>
<dbReference type="Proteomes" id="UP000789375">
    <property type="component" value="Unassembled WGS sequence"/>
</dbReference>
<proteinExistence type="predicted"/>
<evidence type="ECO:0000313" key="3">
    <source>
        <dbReference type="Proteomes" id="UP000789375"/>
    </source>
</evidence>
<name>A0A9N9B405_FUNMO</name>
<protein>
    <submittedName>
        <fullName evidence="2">750_t:CDS:1</fullName>
    </submittedName>
</protein>
<keyword evidence="3" id="KW-1185">Reference proteome</keyword>
<feature type="region of interest" description="Disordered" evidence="1">
    <location>
        <begin position="28"/>
        <end position="73"/>
    </location>
</feature>
<comment type="caution">
    <text evidence="2">The sequence shown here is derived from an EMBL/GenBank/DDBJ whole genome shotgun (WGS) entry which is preliminary data.</text>
</comment>
<gene>
    <name evidence="2" type="ORF">FMOSSE_LOCUS6629</name>
</gene>
<organism evidence="2 3">
    <name type="scientific">Funneliformis mosseae</name>
    <name type="common">Endomycorrhizal fungus</name>
    <name type="synonym">Glomus mosseae</name>
    <dbReference type="NCBI Taxonomy" id="27381"/>
    <lineage>
        <taxon>Eukaryota</taxon>
        <taxon>Fungi</taxon>
        <taxon>Fungi incertae sedis</taxon>
        <taxon>Mucoromycota</taxon>
        <taxon>Glomeromycotina</taxon>
        <taxon>Glomeromycetes</taxon>
        <taxon>Glomerales</taxon>
        <taxon>Glomeraceae</taxon>
        <taxon>Funneliformis</taxon>
    </lineage>
</organism>
<dbReference type="AlphaFoldDB" id="A0A9N9B405"/>
<dbReference type="EMBL" id="CAJVPP010001416">
    <property type="protein sequence ID" value="CAG8554256.1"/>
    <property type="molecule type" value="Genomic_DNA"/>
</dbReference>
<reference evidence="2" key="1">
    <citation type="submission" date="2021-06" db="EMBL/GenBank/DDBJ databases">
        <authorList>
            <person name="Kallberg Y."/>
            <person name="Tangrot J."/>
            <person name="Rosling A."/>
        </authorList>
    </citation>
    <scope>NUCLEOTIDE SEQUENCE</scope>
    <source>
        <strain evidence="2">87-6 pot B 2015</strain>
    </source>
</reference>
<feature type="compositionally biased region" description="Basic residues" evidence="1">
    <location>
        <begin position="55"/>
        <end position="71"/>
    </location>
</feature>
<evidence type="ECO:0000256" key="1">
    <source>
        <dbReference type="SAM" id="MobiDB-lite"/>
    </source>
</evidence>
<feature type="compositionally biased region" description="Low complexity" evidence="1">
    <location>
        <begin position="28"/>
        <end position="54"/>
    </location>
</feature>
<sequence length="187" mass="22519">MSPQNVKQKMLQQQQQQQLKQQQQQQQQQQHQQQQQQQHQQQQQQQQQQQLQQLQKHKQQQQHNSQQKKKIGYSYGGGFKRVQQQQRQRPFQAAQPVQIYNNQVPIVPQRTGFNLVQQPPIHWIPVQIPAHHNHQMHYNVNNYSMVQTQEQQLYLQQHVFLPPNPRGPHAQPLHLAKLVRRPQLVRM</sequence>